<gene>
    <name evidence="1" type="ORF">F5876DRAFT_79915</name>
</gene>
<name>A0ACC1TRN2_9AGAR</name>
<sequence length="581" mass="64531">MVLTGLPYLLELFKNVYLCSFAKISSKLAQSELLPLPFLQSESVHSFLHSYKALYLPLLTTPLERPKRHLPGLRFGRLVDLHLNFINFDSSSPHYFISGLAIITLSSLLFLFLLVLHAFVKKFLSFTGLKTTTHSVNNTSALNIDSNTTYTQYRHPRHHISRALSSIIIPTPSGKSRFPASFLRVAEAARVSRVAACDLNDADKVLGIVDLGNVVNAVEIEAAILLAGLVSGKLELRDRWMEEEGDVGTKGSNHSDFDHSCSKDSLDELISLMKGSLEVGEYQFKLNVGKKMWASVASWVVLAGYGGTTTAPKTKDVDFLQCTRYAQRASSGQYAPIIRSIQPLHPESTMKLDLDFVPYASFESTVKAFIHSMPLSENQNIDAVLEFTVLAPHVKWLSREYVLCAIPFMYTNGRNANSITKSDTTPPPTPTPTPMLLSLKQVIENLTSLSSSSSLQILSCTNTSSEYSSSLREVVRERDLGGLDGGLNTQGHAHGECGGYGGCGEESSSWNRERSMMLWQAAILRAGWVQRWVVVQYASVRFRYVPITFERRHLNLSSLPQLLQYNSREAHLHLVVDLDLG</sequence>
<accession>A0ACC1TRN2</accession>
<dbReference type="EMBL" id="MU795328">
    <property type="protein sequence ID" value="KAJ3807228.1"/>
    <property type="molecule type" value="Genomic_DNA"/>
</dbReference>
<proteinExistence type="predicted"/>
<organism evidence="1 2">
    <name type="scientific">Lentinula aff. lateritia</name>
    <dbReference type="NCBI Taxonomy" id="2804960"/>
    <lineage>
        <taxon>Eukaryota</taxon>
        <taxon>Fungi</taxon>
        <taxon>Dikarya</taxon>
        <taxon>Basidiomycota</taxon>
        <taxon>Agaricomycotina</taxon>
        <taxon>Agaricomycetes</taxon>
        <taxon>Agaricomycetidae</taxon>
        <taxon>Agaricales</taxon>
        <taxon>Marasmiineae</taxon>
        <taxon>Omphalotaceae</taxon>
        <taxon>Lentinula</taxon>
    </lineage>
</organism>
<reference evidence="1" key="1">
    <citation type="submission" date="2022-09" db="EMBL/GenBank/DDBJ databases">
        <title>A Global Phylogenomic Analysis of the Shiitake Genus Lentinula.</title>
        <authorList>
            <consortium name="DOE Joint Genome Institute"/>
            <person name="Sierra-Patev S."/>
            <person name="Min B."/>
            <person name="Naranjo-Ortiz M."/>
            <person name="Looney B."/>
            <person name="Konkel Z."/>
            <person name="Slot J.C."/>
            <person name="Sakamoto Y."/>
            <person name="Steenwyk J.L."/>
            <person name="Rokas A."/>
            <person name="Carro J."/>
            <person name="Camarero S."/>
            <person name="Ferreira P."/>
            <person name="Molpeceres G."/>
            <person name="Ruiz-Duenas F.J."/>
            <person name="Serrano A."/>
            <person name="Henrissat B."/>
            <person name="Drula E."/>
            <person name="Hughes K.W."/>
            <person name="Mata J.L."/>
            <person name="Ishikawa N.K."/>
            <person name="Vargas-Isla R."/>
            <person name="Ushijima S."/>
            <person name="Smith C.A."/>
            <person name="Ahrendt S."/>
            <person name="Andreopoulos W."/>
            <person name="He G."/>
            <person name="Labutti K."/>
            <person name="Lipzen A."/>
            <person name="Ng V."/>
            <person name="Riley R."/>
            <person name="Sandor L."/>
            <person name="Barry K."/>
            <person name="Martinez A.T."/>
            <person name="Xiao Y."/>
            <person name="Gibbons J.G."/>
            <person name="Terashima K."/>
            <person name="Grigoriev I.V."/>
            <person name="Hibbett D.S."/>
        </authorList>
    </citation>
    <scope>NUCLEOTIDE SEQUENCE</scope>
    <source>
        <strain evidence="1">TMI1499</strain>
    </source>
</reference>
<comment type="caution">
    <text evidence="1">The sequence shown here is derived from an EMBL/GenBank/DDBJ whole genome shotgun (WGS) entry which is preliminary data.</text>
</comment>
<protein>
    <submittedName>
        <fullName evidence="1">Uncharacterized protein</fullName>
    </submittedName>
</protein>
<evidence type="ECO:0000313" key="1">
    <source>
        <dbReference type="EMBL" id="KAJ3807228.1"/>
    </source>
</evidence>
<keyword evidence="2" id="KW-1185">Reference proteome</keyword>
<dbReference type="Proteomes" id="UP001163835">
    <property type="component" value="Unassembled WGS sequence"/>
</dbReference>
<evidence type="ECO:0000313" key="2">
    <source>
        <dbReference type="Proteomes" id="UP001163835"/>
    </source>
</evidence>